<keyword evidence="2" id="KW-0812">Transmembrane</keyword>
<proteinExistence type="predicted"/>
<evidence type="ECO:0000256" key="1">
    <source>
        <dbReference type="ARBA" id="ARBA00004167"/>
    </source>
</evidence>
<evidence type="ECO:0000256" key="2">
    <source>
        <dbReference type="ARBA" id="ARBA00022692"/>
    </source>
</evidence>
<feature type="coiled-coil region" evidence="5">
    <location>
        <begin position="83"/>
        <end position="128"/>
    </location>
</feature>
<keyword evidence="4" id="KW-0472">Membrane</keyword>
<comment type="subcellular location">
    <subcellularLocation>
        <location evidence="1">Membrane</location>
        <topology evidence="1">Single-pass membrane protein</topology>
    </subcellularLocation>
</comment>
<name>A0A6S6TZ75_9GAMM</name>
<accession>A0A6S6TZ75</accession>
<protein>
    <recommendedName>
        <fullName evidence="8">HlyD family secretion protein</fullName>
    </recommendedName>
</protein>
<evidence type="ECO:0000256" key="3">
    <source>
        <dbReference type="ARBA" id="ARBA00022989"/>
    </source>
</evidence>
<evidence type="ECO:0000256" key="6">
    <source>
        <dbReference type="SAM" id="MobiDB-lite"/>
    </source>
</evidence>
<evidence type="ECO:0000256" key="4">
    <source>
        <dbReference type="ARBA" id="ARBA00023136"/>
    </source>
</evidence>
<dbReference type="PANTHER" id="PTHR30386">
    <property type="entry name" value="MEMBRANE FUSION SUBUNIT OF EMRAB-TOLC MULTIDRUG EFFLUX PUMP"/>
    <property type="match status" value="1"/>
</dbReference>
<keyword evidence="3" id="KW-1133">Transmembrane helix</keyword>
<keyword evidence="5" id="KW-0175">Coiled coil</keyword>
<dbReference type="AlphaFoldDB" id="A0A6S6TZ75"/>
<dbReference type="InterPro" id="IPR050739">
    <property type="entry name" value="MFP"/>
</dbReference>
<dbReference type="EMBL" id="CACVAY010000142">
    <property type="protein sequence ID" value="CAA6827755.1"/>
    <property type="molecule type" value="Genomic_DNA"/>
</dbReference>
<gene>
    <name evidence="7" type="ORF">HELGO_WM25230</name>
</gene>
<evidence type="ECO:0000256" key="5">
    <source>
        <dbReference type="SAM" id="Coils"/>
    </source>
</evidence>
<evidence type="ECO:0000313" key="7">
    <source>
        <dbReference type="EMBL" id="CAA6827755.1"/>
    </source>
</evidence>
<dbReference type="PANTHER" id="PTHR30386:SF26">
    <property type="entry name" value="TRANSPORT PROTEIN COMB"/>
    <property type="match status" value="1"/>
</dbReference>
<reference evidence="7" key="1">
    <citation type="submission" date="2020-01" db="EMBL/GenBank/DDBJ databases">
        <authorList>
            <person name="Meier V. D."/>
            <person name="Meier V D."/>
        </authorList>
    </citation>
    <scope>NUCLEOTIDE SEQUENCE</scope>
    <source>
        <strain evidence="7">HLG_WM_MAG_07</strain>
    </source>
</reference>
<sequence length="385" mass="43521">MKKLILPFMWIAAAVSVVFLTSFLKGETQHFFGIADNREQVISFSYPVRIEKIDVIEGESVNSGELILHVSKRDISTQKAIIKQQIKEVKSRYNEEIAADNAELKSLKAQKQAAIAELDAKIRKLQSQNSLNLKLLNEITDNTTQHQIEQASPLLSEINALIRQKNHTAKSLQTQIDAITLRLNRTKDRPVDARVSELTERKVELEKQETDLIVKTDISGRVGSINYKEKEQIAPFQPILTIHSNMPKSIKGYIHEDVQNKVKIGQTVWITSKSSSDEEIYYNGQVESLGNRVVEYPQRLRKNPLVLAWGREVVIELSGSNNFLSGEKVIVLLSKPEKLSTKISQWLPRGFRQDTPDTDTEEKISSSISDNKNLTSTKAPASYTK</sequence>
<dbReference type="GO" id="GO:0016020">
    <property type="term" value="C:membrane"/>
    <property type="evidence" value="ECO:0007669"/>
    <property type="project" value="UniProtKB-SubCell"/>
</dbReference>
<organism evidence="7">
    <name type="scientific">uncultured Thiotrichaceae bacterium</name>
    <dbReference type="NCBI Taxonomy" id="298394"/>
    <lineage>
        <taxon>Bacteria</taxon>
        <taxon>Pseudomonadati</taxon>
        <taxon>Pseudomonadota</taxon>
        <taxon>Gammaproteobacteria</taxon>
        <taxon>Thiotrichales</taxon>
        <taxon>Thiotrichaceae</taxon>
        <taxon>environmental samples</taxon>
    </lineage>
</organism>
<feature type="compositionally biased region" description="Polar residues" evidence="6">
    <location>
        <begin position="365"/>
        <end position="385"/>
    </location>
</feature>
<feature type="region of interest" description="Disordered" evidence="6">
    <location>
        <begin position="350"/>
        <end position="385"/>
    </location>
</feature>
<evidence type="ECO:0008006" key="8">
    <source>
        <dbReference type="Google" id="ProtNLM"/>
    </source>
</evidence>